<reference evidence="2 3" key="1">
    <citation type="journal article" date="2024" name="IMA Fungus">
        <title>IMA Genome - F19 : A genome assembly and annotation guide to empower mycologists, including annotated draft genome sequences of Ceratocystis pirilliformis, Diaporthe australafricana, Fusarium ophioides, Paecilomyces lecythidis, and Sporothrix stenoceras.</title>
        <authorList>
            <person name="Aylward J."/>
            <person name="Wilson A.M."/>
            <person name="Visagie C.M."/>
            <person name="Spraker J."/>
            <person name="Barnes I."/>
            <person name="Buitendag C."/>
            <person name="Ceriani C."/>
            <person name="Del Mar Angel L."/>
            <person name="du Plessis D."/>
            <person name="Fuchs T."/>
            <person name="Gasser K."/>
            <person name="Kramer D."/>
            <person name="Li W."/>
            <person name="Munsamy K."/>
            <person name="Piso A."/>
            <person name="Price J.L."/>
            <person name="Sonnekus B."/>
            <person name="Thomas C."/>
            <person name="van der Nest A."/>
            <person name="van Dijk A."/>
            <person name="van Heerden A."/>
            <person name="van Vuuren N."/>
            <person name="Yilmaz N."/>
            <person name="Duong T.A."/>
            <person name="van der Merwe N.A."/>
            <person name="Wingfield M.J."/>
            <person name="Wingfield B.D."/>
        </authorList>
    </citation>
    <scope>NUCLEOTIDE SEQUENCE [LARGE SCALE GENOMIC DNA]</scope>
    <source>
        <strain evidence="2 3">CMW 5346</strain>
    </source>
</reference>
<evidence type="ECO:0000256" key="1">
    <source>
        <dbReference type="SAM" id="MobiDB-lite"/>
    </source>
</evidence>
<protein>
    <submittedName>
        <fullName evidence="2">RNase P and RNase MRP subunit</fullName>
        <ecNumber evidence="2">3.1.26.5</ecNumber>
    </submittedName>
</protein>
<feature type="compositionally biased region" description="Basic residues" evidence="1">
    <location>
        <begin position="52"/>
        <end position="64"/>
    </location>
</feature>
<keyword evidence="3" id="KW-1185">Reference proteome</keyword>
<dbReference type="EMBL" id="JAWCUI010000012">
    <property type="protein sequence ID" value="KAL1899451.1"/>
    <property type="molecule type" value="Genomic_DNA"/>
</dbReference>
<feature type="compositionally biased region" description="Basic and acidic residues" evidence="1">
    <location>
        <begin position="81"/>
        <end position="98"/>
    </location>
</feature>
<dbReference type="PANTHER" id="PTHR28272">
    <property type="entry name" value="RIBONUCLEASES P/MRP PROTEIN SUBUNIT POP3"/>
    <property type="match status" value="1"/>
</dbReference>
<accession>A0ABR3ZFH0</accession>
<dbReference type="GO" id="GO:0004526">
    <property type="term" value="F:ribonuclease P activity"/>
    <property type="evidence" value="ECO:0007669"/>
    <property type="project" value="UniProtKB-EC"/>
</dbReference>
<sequence length="282" mass="30530">MSRRKVPELDTPFSSVEWPIIPQKDQDIILELLCTLLAPLGQYRRDRVASSRGKRSRRRSRQRAKGNSASSEPDGGASLKAEAKVEKMTEKLETKQAKDNVPPLPELARFVDVGLVSITRELAKNATPGAPMPISNSDDPEPTSLPSSTTPSSTPSSSSNPYSAVFIVRSGHPSAFYSHFSQMVAVASQRGAASTPPSPPIRLVGFSKACEDRLSESLGIPRVSSIAIRAGAPQSQGLLAFLEETVPAVDVRWLDEAQAGQYRETQIQVTEVSVGPKRKKKV</sequence>
<feature type="region of interest" description="Disordered" evidence="1">
    <location>
        <begin position="45"/>
        <end position="100"/>
    </location>
</feature>
<evidence type="ECO:0000313" key="3">
    <source>
        <dbReference type="Proteomes" id="UP001583186"/>
    </source>
</evidence>
<gene>
    <name evidence="2" type="primary">POP3</name>
    <name evidence="2" type="ORF">Sste5346_002848</name>
</gene>
<organism evidence="2 3">
    <name type="scientific">Sporothrix stenoceras</name>
    <dbReference type="NCBI Taxonomy" id="5173"/>
    <lineage>
        <taxon>Eukaryota</taxon>
        <taxon>Fungi</taxon>
        <taxon>Dikarya</taxon>
        <taxon>Ascomycota</taxon>
        <taxon>Pezizomycotina</taxon>
        <taxon>Sordariomycetes</taxon>
        <taxon>Sordariomycetidae</taxon>
        <taxon>Ophiostomatales</taxon>
        <taxon>Ophiostomataceae</taxon>
        <taxon>Sporothrix</taxon>
    </lineage>
</organism>
<feature type="region of interest" description="Disordered" evidence="1">
    <location>
        <begin position="124"/>
        <end position="160"/>
    </location>
</feature>
<dbReference type="PANTHER" id="PTHR28272:SF1">
    <property type="entry name" value="RIBONUCLEASES P_MRP PROTEIN SUBUNIT POP3"/>
    <property type="match status" value="1"/>
</dbReference>
<comment type="caution">
    <text evidence="2">The sequence shown here is derived from an EMBL/GenBank/DDBJ whole genome shotgun (WGS) entry which is preliminary data.</text>
</comment>
<dbReference type="Proteomes" id="UP001583186">
    <property type="component" value="Unassembled WGS sequence"/>
</dbReference>
<name>A0ABR3ZFH0_9PEZI</name>
<dbReference type="InterPro" id="IPR013241">
    <property type="entry name" value="RNase_P_Pop3"/>
</dbReference>
<feature type="compositionally biased region" description="Low complexity" evidence="1">
    <location>
        <begin position="142"/>
        <end position="159"/>
    </location>
</feature>
<evidence type="ECO:0000313" key="2">
    <source>
        <dbReference type="EMBL" id="KAL1899451.1"/>
    </source>
</evidence>
<keyword evidence="2" id="KW-0378">Hydrolase</keyword>
<dbReference type="EC" id="3.1.26.5" evidence="2"/>
<proteinExistence type="predicted"/>